<keyword evidence="5" id="KW-0998">Cell outer membrane</keyword>
<dbReference type="EMBL" id="JACOME010000002">
    <property type="protein sequence ID" value="MBC3846543.1"/>
    <property type="molecule type" value="Genomic_DNA"/>
</dbReference>
<evidence type="ECO:0000259" key="7">
    <source>
        <dbReference type="Pfam" id="PF14322"/>
    </source>
</evidence>
<dbReference type="Proteomes" id="UP000607435">
    <property type="component" value="Unassembled WGS sequence"/>
</dbReference>
<dbReference type="Gene3D" id="1.25.40.390">
    <property type="match status" value="1"/>
</dbReference>
<gene>
    <name evidence="8" type="ORF">H6H04_09135</name>
</gene>
<keyword evidence="9" id="KW-1185">Reference proteome</keyword>
<comment type="caution">
    <text evidence="8">The sequence shown here is derived from an EMBL/GenBank/DDBJ whole genome shotgun (WGS) entry which is preliminary data.</text>
</comment>
<evidence type="ECO:0000256" key="3">
    <source>
        <dbReference type="ARBA" id="ARBA00022729"/>
    </source>
</evidence>
<evidence type="ECO:0000256" key="4">
    <source>
        <dbReference type="ARBA" id="ARBA00023136"/>
    </source>
</evidence>
<dbReference type="Pfam" id="PF14322">
    <property type="entry name" value="SusD-like_3"/>
    <property type="match status" value="1"/>
</dbReference>
<dbReference type="PROSITE" id="PS51257">
    <property type="entry name" value="PROKAR_LIPOPROTEIN"/>
    <property type="match status" value="1"/>
</dbReference>
<sequence length="487" mass="55688">MMKKVYILIVLIATIFVSCDDYLVLENPNAIDSTQFFQDEDDVSAAVTGVYAELRRYPELYNIYLSEVRSNNINFNISNAQRDAVDISRFNVSQVMVTVEDAWQYGYVVIARANKVLEVLDELNLPNQEFNTKSRGEARFLRAYAHYNLVRTFGRIPIVDETLSPEEGVSIGQSETEEVYAFIEEDLNIAIDNLADSYPGEEGRATKRAAKALLAELYLTWASYPVQDLSKLDASIALFEELIPTLNWASNFEDLFKVENDNTYSLFEVQYVSGTAGIGATFPSQFLSSNFLQFPFNGGVPQIRPSQDLIDSFDQENDLRFNASVDTVYTNNFFLQQQDNYIKKWFETDEVPNLLSRSDWPHNYPIIRPASIYLMHAEALNLKNGGPTTQAIQSLNMTRSRAGLTNANPVNAQEFNELLKSEYRYEFVGEGQYWHYLVRSEQAVDVMNDFFTMINESITINENKLVYPIPFSQMQIREGLYTQNPGY</sequence>
<proteinExistence type="inferred from homology"/>
<dbReference type="InterPro" id="IPR012944">
    <property type="entry name" value="SusD_RagB_dom"/>
</dbReference>
<feature type="domain" description="RagB/SusD" evidence="6">
    <location>
        <begin position="341"/>
        <end position="487"/>
    </location>
</feature>
<accession>A0ABR6Y2T5</accession>
<protein>
    <submittedName>
        <fullName evidence="8">RagB/SusD family nutrient uptake outer membrane protein</fullName>
    </submittedName>
</protein>
<comment type="subcellular location">
    <subcellularLocation>
        <location evidence="1">Cell outer membrane</location>
    </subcellularLocation>
</comment>
<evidence type="ECO:0000313" key="9">
    <source>
        <dbReference type="Proteomes" id="UP000607435"/>
    </source>
</evidence>
<keyword evidence="3" id="KW-0732">Signal</keyword>
<evidence type="ECO:0000313" key="8">
    <source>
        <dbReference type="EMBL" id="MBC3846543.1"/>
    </source>
</evidence>
<comment type="similarity">
    <text evidence="2">Belongs to the SusD family.</text>
</comment>
<name>A0ABR6Y2T5_9FLAO</name>
<dbReference type="SUPFAM" id="SSF48452">
    <property type="entry name" value="TPR-like"/>
    <property type="match status" value="1"/>
</dbReference>
<organism evidence="8 9">
    <name type="scientific">Winogradskyella echinorum</name>
    <dbReference type="NCBI Taxonomy" id="538189"/>
    <lineage>
        <taxon>Bacteria</taxon>
        <taxon>Pseudomonadati</taxon>
        <taxon>Bacteroidota</taxon>
        <taxon>Flavobacteriia</taxon>
        <taxon>Flavobacteriales</taxon>
        <taxon>Flavobacteriaceae</taxon>
        <taxon>Winogradskyella</taxon>
    </lineage>
</organism>
<evidence type="ECO:0000256" key="2">
    <source>
        <dbReference type="ARBA" id="ARBA00006275"/>
    </source>
</evidence>
<evidence type="ECO:0000256" key="5">
    <source>
        <dbReference type="ARBA" id="ARBA00023237"/>
    </source>
</evidence>
<evidence type="ECO:0000256" key="1">
    <source>
        <dbReference type="ARBA" id="ARBA00004442"/>
    </source>
</evidence>
<keyword evidence="4" id="KW-0472">Membrane</keyword>
<dbReference type="Pfam" id="PF07980">
    <property type="entry name" value="SusD_RagB"/>
    <property type="match status" value="1"/>
</dbReference>
<dbReference type="InterPro" id="IPR033985">
    <property type="entry name" value="SusD-like_N"/>
</dbReference>
<reference evidence="8 9" key="1">
    <citation type="submission" date="2020-08" db="EMBL/GenBank/DDBJ databases">
        <title>Winogradskyella ouciana sp. nov., isolated from the hadal seawater of the Mariana Trench.</title>
        <authorList>
            <person name="He X."/>
        </authorList>
    </citation>
    <scope>NUCLEOTIDE SEQUENCE [LARGE SCALE GENOMIC DNA]</scope>
    <source>
        <strain evidence="8 9">KCTC 22026</strain>
    </source>
</reference>
<feature type="domain" description="SusD-like N-terminal" evidence="7">
    <location>
        <begin position="21"/>
        <end position="219"/>
    </location>
</feature>
<dbReference type="RefSeq" id="WP_186845655.1">
    <property type="nucleotide sequence ID" value="NZ_JACOME010000002.1"/>
</dbReference>
<dbReference type="InterPro" id="IPR011990">
    <property type="entry name" value="TPR-like_helical_dom_sf"/>
</dbReference>
<evidence type="ECO:0000259" key="6">
    <source>
        <dbReference type="Pfam" id="PF07980"/>
    </source>
</evidence>